<dbReference type="Proteomes" id="UP000001940">
    <property type="component" value="Chromosome V"/>
</dbReference>
<dbReference type="AGR" id="WB:WBGene00018404"/>
<sequence>MYFLEGLVAQDKKCTICSRPASTRNHGVLSCSACKMFFARTVQNKLKYECKKENQCLGNFSHRICQSCRFEKCLKLGMRCSTTNDFIINIEHSSDKKFSRLLQDLVSRDSRTYSKAINFYTLDDPSLSDIIENKKAMKLIKRTPEVQSTPEEWSFYCAHSKILFFLGFDFINEMSTSDKKILFENNILRTGSLSGAMHAYKANKEIMMTPSGEDYVSEKIHQLFVKSPNIITQISSLVVSKFIELKVTNEEYVLLVMLFFCNPAISHKLSDKAKESLAKYQKMYCSALFNYCQIKYKKAAPARLEDLLSLYSVANQANQCFHSLTIFVHLNNQNCQFKKLIADTWMSTLKNMNDSSLATRGLPFAAPAIHDLTSGRHTRAPNPM</sequence>
<reference evidence="12 13" key="1">
    <citation type="journal article" date="1998" name="Science">
        <title>Genome sequence of the nematode C. elegans: a platform for investigating biology.</title>
        <authorList>
            <consortium name="The C. elegans sequencing consortium"/>
            <person name="Sulson J.E."/>
            <person name="Waterston R."/>
        </authorList>
    </citation>
    <scope>NUCLEOTIDE SEQUENCE [LARGE SCALE GENOMIC DNA]</scope>
    <source>
        <strain evidence="12 13">Bristol N2</strain>
    </source>
</reference>
<keyword evidence="3" id="KW-0863">Zinc-finger</keyword>
<dbReference type="PROSITE" id="PS51843">
    <property type="entry name" value="NR_LBD"/>
    <property type="match status" value="1"/>
</dbReference>
<keyword evidence="4" id="KW-0862">Zinc</keyword>
<dbReference type="FunCoup" id="Q20379">
    <property type="interactions" value="2"/>
</dbReference>
<dbReference type="PANTHER" id="PTHR45886">
    <property type="entry name" value="NUCLEAR HORMONE RECEPTOR FAMILY-RELATED-RELATED"/>
    <property type="match status" value="1"/>
</dbReference>
<dbReference type="SMART" id="SM00399">
    <property type="entry name" value="ZnF_C4"/>
    <property type="match status" value="1"/>
</dbReference>
<dbReference type="AlphaFoldDB" id="Q20379"/>
<dbReference type="PANTHER" id="PTHR45886:SF2">
    <property type="entry name" value="NUCLEAR HORMONE RECEPTOR FAMILY-RELATED"/>
    <property type="match status" value="1"/>
</dbReference>
<dbReference type="InParanoid" id="Q20379"/>
<keyword evidence="6" id="KW-0238">DNA-binding</keyword>
<dbReference type="InterPro" id="IPR001628">
    <property type="entry name" value="Znf_hrmn_rcpt"/>
</dbReference>
<evidence type="ECO:0000313" key="14">
    <source>
        <dbReference type="WormBase" id="F44A2.4"/>
    </source>
</evidence>
<name>Q20379_CAEEL</name>
<proteinExistence type="inferred from homology"/>
<dbReference type="PIR" id="T29787">
    <property type="entry name" value="T29787"/>
</dbReference>
<keyword evidence="5" id="KW-0805">Transcription regulation</keyword>
<evidence type="ECO:0000259" key="11">
    <source>
        <dbReference type="PROSITE" id="PS51843"/>
    </source>
</evidence>
<dbReference type="CTD" id="185720"/>
<evidence type="ECO:0000313" key="13">
    <source>
        <dbReference type="Proteomes" id="UP000001940"/>
    </source>
</evidence>
<dbReference type="PaxDb" id="6239-F44A2.4"/>
<evidence type="ECO:0000256" key="5">
    <source>
        <dbReference type="ARBA" id="ARBA00023015"/>
    </source>
</evidence>
<dbReference type="KEGG" id="cel:CELE_F44A2.4"/>
<dbReference type="Gene3D" id="1.10.565.10">
    <property type="entry name" value="Retinoid X Receptor"/>
    <property type="match status" value="1"/>
</dbReference>
<evidence type="ECO:0000256" key="8">
    <source>
        <dbReference type="ARBA" id="ARBA00023170"/>
    </source>
</evidence>
<keyword evidence="2" id="KW-0479">Metal-binding</keyword>
<dbReference type="UCSC" id="F44A2.4">
    <property type="organism name" value="c. elegans"/>
</dbReference>
<dbReference type="GeneID" id="185720"/>
<dbReference type="SMR" id="Q20379"/>
<dbReference type="WormBase" id="F44A2.4">
    <property type="protein sequence ID" value="CE04571"/>
    <property type="gene ID" value="WBGene00018404"/>
    <property type="gene designation" value="nhr-39"/>
</dbReference>
<organism evidence="12 13">
    <name type="scientific">Caenorhabditis elegans</name>
    <dbReference type="NCBI Taxonomy" id="6239"/>
    <lineage>
        <taxon>Eukaryota</taxon>
        <taxon>Metazoa</taxon>
        <taxon>Ecdysozoa</taxon>
        <taxon>Nematoda</taxon>
        <taxon>Chromadorea</taxon>
        <taxon>Rhabditida</taxon>
        <taxon>Rhabditina</taxon>
        <taxon>Rhabditomorpha</taxon>
        <taxon>Rhabditoidea</taxon>
        <taxon>Rhabditidae</taxon>
        <taxon>Peloderinae</taxon>
        <taxon>Caenorhabditis</taxon>
    </lineage>
</organism>
<feature type="domain" description="NR LBD" evidence="11">
    <location>
        <begin position="108"/>
        <end position="357"/>
    </location>
</feature>
<dbReference type="SMART" id="SM00430">
    <property type="entry name" value="HOLI"/>
    <property type="match status" value="1"/>
</dbReference>
<evidence type="ECO:0000256" key="6">
    <source>
        <dbReference type="ARBA" id="ARBA00023125"/>
    </source>
</evidence>
<dbReference type="HOGENOM" id="CLU_007368_3_0_1"/>
<dbReference type="InterPro" id="IPR035500">
    <property type="entry name" value="NHR-like_dom_sf"/>
</dbReference>
<dbReference type="PROSITE" id="PS51030">
    <property type="entry name" value="NUCLEAR_REC_DBD_2"/>
    <property type="match status" value="1"/>
</dbReference>
<dbReference type="RefSeq" id="NP_505405.1">
    <property type="nucleotide sequence ID" value="NM_073004.1"/>
</dbReference>
<dbReference type="InterPro" id="IPR000536">
    <property type="entry name" value="Nucl_hrmn_rcpt_lig-bd"/>
</dbReference>
<evidence type="ECO:0000256" key="3">
    <source>
        <dbReference type="ARBA" id="ARBA00022771"/>
    </source>
</evidence>
<dbReference type="OrthoDB" id="5771769at2759"/>
<evidence type="ECO:0000313" key="12">
    <source>
        <dbReference type="EMBL" id="CCD71189.1"/>
    </source>
</evidence>
<dbReference type="PRINTS" id="PR00047">
    <property type="entry name" value="STROIDFINGER"/>
</dbReference>
<evidence type="ECO:0000259" key="10">
    <source>
        <dbReference type="PROSITE" id="PS51030"/>
    </source>
</evidence>
<evidence type="ECO:0000256" key="7">
    <source>
        <dbReference type="ARBA" id="ARBA00023163"/>
    </source>
</evidence>
<evidence type="ECO:0000256" key="1">
    <source>
        <dbReference type="ARBA" id="ARBA00005993"/>
    </source>
</evidence>
<dbReference type="Pfam" id="PF00104">
    <property type="entry name" value="Hormone_recep"/>
    <property type="match status" value="1"/>
</dbReference>
<accession>Q20379</accession>
<dbReference type="EMBL" id="BX284605">
    <property type="protein sequence ID" value="CCD71189.1"/>
    <property type="molecule type" value="Genomic_DNA"/>
</dbReference>
<dbReference type="Pfam" id="PF00105">
    <property type="entry name" value="zf-C4"/>
    <property type="match status" value="1"/>
</dbReference>
<dbReference type="SUPFAM" id="SSF48508">
    <property type="entry name" value="Nuclear receptor ligand-binding domain"/>
    <property type="match status" value="1"/>
</dbReference>
<evidence type="ECO:0000256" key="2">
    <source>
        <dbReference type="ARBA" id="ARBA00022723"/>
    </source>
</evidence>
<dbReference type="GO" id="GO:0003700">
    <property type="term" value="F:DNA-binding transcription factor activity"/>
    <property type="evidence" value="ECO:0007669"/>
    <property type="project" value="InterPro"/>
</dbReference>
<dbReference type="GO" id="GO:0043565">
    <property type="term" value="F:sequence-specific DNA binding"/>
    <property type="evidence" value="ECO:0007669"/>
    <property type="project" value="InterPro"/>
</dbReference>
<keyword evidence="13" id="KW-1185">Reference proteome</keyword>
<dbReference type="PhylomeDB" id="Q20379"/>
<dbReference type="OMA" id="FSHRICQ"/>
<dbReference type="Bgee" id="WBGene00018404">
    <property type="expression patterns" value="Expressed in pharyngeal muscle cell (C elegans) and 1 other cell type or tissue"/>
</dbReference>
<comment type="similarity">
    <text evidence="1">Belongs to the nuclear hormone receptor family.</text>
</comment>
<dbReference type="SUPFAM" id="SSF57716">
    <property type="entry name" value="Glucocorticoid receptor-like (DNA-binding domain)"/>
    <property type="match status" value="1"/>
</dbReference>
<feature type="domain" description="Nuclear receptor" evidence="10">
    <location>
        <begin position="11"/>
        <end position="85"/>
    </location>
</feature>
<dbReference type="STRING" id="6239.F44A2.4.1"/>
<protein>
    <submittedName>
        <fullName evidence="12">Nuclear Hormone Receptor family</fullName>
    </submittedName>
</protein>
<dbReference type="GO" id="GO:0008270">
    <property type="term" value="F:zinc ion binding"/>
    <property type="evidence" value="ECO:0007669"/>
    <property type="project" value="UniProtKB-KW"/>
</dbReference>
<keyword evidence="7" id="KW-0804">Transcription</keyword>
<dbReference type="Gene3D" id="3.30.50.10">
    <property type="entry name" value="Erythroid Transcription Factor GATA-1, subunit A"/>
    <property type="match status" value="1"/>
</dbReference>
<evidence type="ECO:0000256" key="9">
    <source>
        <dbReference type="ARBA" id="ARBA00023242"/>
    </source>
</evidence>
<evidence type="ECO:0000256" key="4">
    <source>
        <dbReference type="ARBA" id="ARBA00022833"/>
    </source>
</evidence>
<keyword evidence="9" id="KW-0539">Nucleus</keyword>
<dbReference type="InterPro" id="IPR013088">
    <property type="entry name" value="Znf_NHR/GATA"/>
</dbReference>
<keyword evidence="8 12" id="KW-0675">Receptor</keyword>
<gene>
    <name evidence="12 14" type="primary">nhr-39</name>
    <name evidence="12" type="ORF">CELE_F44A2.4</name>
    <name evidence="14" type="ORF">F44A2.4</name>
</gene>